<name>A0ABY7AEH6_9FIRM</name>
<organism evidence="3 4">
    <name type="scientific">Lacrimispora xylanolytica</name>
    <dbReference type="NCBI Taxonomy" id="29375"/>
    <lineage>
        <taxon>Bacteria</taxon>
        <taxon>Bacillati</taxon>
        <taxon>Bacillota</taxon>
        <taxon>Clostridia</taxon>
        <taxon>Lachnospirales</taxon>
        <taxon>Lachnospiraceae</taxon>
        <taxon>Lacrimispora</taxon>
    </lineage>
</organism>
<gene>
    <name evidence="3" type="ORF">OW255_04940</name>
</gene>
<dbReference type="Proteomes" id="UP001163115">
    <property type="component" value="Chromosome"/>
</dbReference>
<protein>
    <submittedName>
        <fullName evidence="3">Glucan-binding protein</fullName>
    </submittedName>
</protein>
<evidence type="ECO:0000256" key="2">
    <source>
        <dbReference type="SAM" id="SignalP"/>
    </source>
</evidence>
<dbReference type="SUPFAM" id="SSF69360">
    <property type="entry name" value="Cell wall binding repeat"/>
    <property type="match status" value="1"/>
</dbReference>
<feature type="chain" id="PRO_5046250951" evidence="2">
    <location>
        <begin position="26"/>
        <end position="186"/>
    </location>
</feature>
<evidence type="ECO:0000313" key="4">
    <source>
        <dbReference type="Proteomes" id="UP001163115"/>
    </source>
</evidence>
<reference evidence="3" key="1">
    <citation type="submission" date="2022-11" db="EMBL/GenBank/DDBJ databases">
        <title>Lacrimispora xylanolytica sy1, complete genome.</title>
        <authorList>
            <person name="Choi S."/>
        </authorList>
    </citation>
    <scope>NUCLEOTIDE SEQUENCE</scope>
    <source>
        <strain evidence="3">Sy1</strain>
    </source>
</reference>
<sequence>MKKIQGKFMLLLCFLLLSGMFPGRAAADETQAVRKYPGFHGSGTSFQGPVEGPNHYDCWDDDEDDDDGPDSRSYERGWRYSPAGWWYQYGDGTWPSDSWKYIDSRWYRFDQGGHLLMGWYVDQNGNRYYLNPVDDGTLGSMRIGWQIIDGKAYYFHTMSDGSLGRLLINTVTPDGYSVGADGALKQ</sequence>
<keyword evidence="4" id="KW-1185">Reference proteome</keyword>
<proteinExistence type="predicted"/>
<evidence type="ECO:0000313" key="3">
    <source>
        <dbReference type="EMBL" id="WAJ24857.1"/>
    </source>
</evidence>
<accession>A0ABY7AEH6</accession>
<dbReference type="RefSeq" id="WP_268115821.1">
    <property type="nucleotide sequence ID" value="NZ_CP113524.1"/>
</dbReference>
<evidence type="ECO:0000256" key="1">
    <source>
        <dbReference type="SAM" id="MobiDB-lite"/>
    </source>
</evidence>
<dbReference type="Gene3D" id="2.10.270.10">
    <property type="entry name" value="Cholin Binding"/>
    <property type="match status" value="1"/>
</dbReference>
<keyword evidence="2" id="KW-0732">Signal</keyword>
<feature type="region of interest" description="Disordered" evidence="1">
    <location>
        <begin position="55"/>
        <end position="74"/>
    </location>
</feature>
<feature type="signal peptide" evidence="2">
    <location>
        <begin position="1"/>
        <end position="25"/>
    </location>
</feature>
<feature type="compositionally biased region" description="Acidic residues" evidence="1">
    <location>
        <begin position="59"/>
        <end position="68"/>
    </location>
</feature>
<dbReference type="EMBL" id="CP113524">
    <property type="protein sequence ID" value="WAJ24857.1"/>
    <property type="molecule type" value="Genomic_DNA"/>
</dbReference>